<dbReference type="PIRSF" id="PIRSF005902">
    <property type="entry name" value="DNase_TatD"/>
    <property type="match status" value="1"/>
</dbReference>
<reference evidence="2 3" key="1">
    <citation type="journal article" date="2011" name="Stand. Genomic Sci.">
        <title>Non-contiguous finished genome sequence of Bacteroides coprosuis type strain (PC139).</title>
        <authorList>
            <person name="Land M."/>
            <person name="Held B."/>
            <person name="Gronow S."/>
            <person name="Abt B."/>
            <person name="Lucas S."/>
            <person name="Del Rio T.G."/>
            <person name="Nolan M."/>
            <person name="Tice H."/>
            <person name="Cheng J.F."/>
            <person name="Pitluck S."/>
            <person name="Liolios K."/>
            <person name="Pagani I."/>
            <person name="Ivanova N."/>
            <person name="Mavromatis K."/>
            <person name="Mikhailova N."/>
            <person name="Pati A."/>
            <person name="Tapia R."/>
            <person name="Han C."/>
            <person name="Goodwin L."/>
            <person name="Chen A."/>
            <person name="Palaniappan K."/>
            <person name="Hauser L."/>
            <person name="Brambilla E.M."/>
            <person name="Rohde M."/>
            <person name="Goker M."/>
            <person name="Detter J.C."/>
            <person name="Woyke T."/>
            <person name="Bristow J."/>
            <person name="Eisen J.A."/>
            <person name="Markowitz V."/>
            <person name="Hugenholtz P."/>
            <person name="Kyrpides N.C."/>
            <person name="Klenk H.P."/>
            <person name="Lapidus A."/>
        </authorList>
    </citation>
    <scope>NUCLEOTIDE SEQUENCE</scope>
    <source>
        <strain evidence="2 3">DSM 18011</strain>
    </source>
</reference>
<dbReference type="SUPFAM" id="SSF51556">
    <property type="entry name" value="Metallo-dependent hydrolases"/>
    <property type="match status" value="1"/>
</dbReference>
<name>F3ZQT3_9BACE</name>
<accession>F3ZQT3</accession>
<sequence>MKKILNIHSHLNLEQRDDTIYSTIYPKLPKATIKYGSIGIHPWYIPPLEEINWENFVEEASKNKIIVIGECGLDTFSEIPLDTQIKVFQKQIEVSEMLKKPLLIHMVRTTDELLAIRNQLNPTQPWIIHGFRGKPQLAQQYYRHEMYLSIGSKFNTKTVLAIPLNKILLETDESDETIDSLVDRIAQLKKISPQTLIKQIYENTESIFFR</sequence>
<evidence type="ECO:0000256" key="1">
    <source>
        <dbReference type="PIRSR" id="PIRSR005902-1"/>
    </source>
</evidence>
<keyword evidence="3" id="KW-1185">Reference proteome</keyword>
<feature type="binding site" evidence="1">
    <location>
        <position position="70"/>
    </location>
    <ligand>
        <name>a divalent metal cation</name>
        <dbReference type="ChEBI" id="CHEBI:60240"/>
        <label>1</label>
    </ligand>
</feature>
<dbReference type="Proteomes" id="UP000018439">
    <property type="component" value="Chromosome"/>
</dbReference>
<dbReference type="InterPro" id="IPR032466">
    <property type="entry name" value="Metal_Hydrolase"/>
</dbReference>
<dbReference type="InterPro" id="IPR001130">
    <property type="entry name" value="TatD-like"/>
</dbReference>
<dbReference type="GO" id="GO:0046872">
    <property type="term" value="F:metal ion binding"/>
    <property type="evidence" value="ECO:0007669"/>
    <property type="project" value="UniProtKB-KW"/>
</dbReference>
<dbReference type="AlphaFoldDB" id="F3ZQT3"/>
<evidence type="ECO:0000313" key="3">
    <source>
        <dbReference type="Proteomes" id="UP000018439"/>
    </source>
</evidence>
<evidence type="ECO:0000313" key="2">
    <source>
        <dbReference type="EMBL" id="EGJ70591.1"/>
    </source>
</evidence>
<dbReference type="STRING" id="679937.Bcop_0373"/>
<keyword evidence="1" id="KW-0479">Metal-binding</keyword>
<dbReference type="EMBL" id="CM001167">
    <property type="protein sequence ID" value="EGJ70591.1"/>
    <property type="molecule type" value="Genomic_DNA"/>
</dbReference>
<dbReference type="Gene3D" id="3.20.20.140">
    <property type="entry name" value="Metal-dependent hydrolases"/>
    <property type="match status" value="1"/>
</dbReference>
<protein>
    <submittedName>
        <fullName evidence="2">TatD-related deoxyribonuclease</fullName>
    </submittedName>
</protein>
<organism evidence="2 3">
    <name type="scientific">Bacteroides coprosuis DSM 18011</name>
    <dbReference type="NCBI Taxonomy" id="679937"/>
    <lineage>
        <taxon>Bacteria</taxon>
        <taxon>Pseudomonadati</taxon>
        <taxon>Bacteroidota</taxon>
        <taxon>Bacteroidia</taxon>
        <taxon>Bacteroidales</taxon>
        <taxon>Bacteroidaceae</taxon>
        <taxon>Bacteroides</taxon>
    </lineage>
</organism>
<dbReference type="eggNOG" id="COG0084">
    <property type="taxonomic scope" value="Bacteria"/>
</dbReference>
<gene>
    <name evidence="2" type="ORF">Bcop_0373</name>
</gene>
<dbReference type="Pfam" id="PF01026">
    <property type="entry name" value="TatD_DNase"/>
    <property type="match status" value="1"/>
</dbReference>
<feature type="binding site" evidence="1">
    <location>
        <position position="172"/>
    </location>
    <ligand>
        <name>a divalent metal cation</name>
        <dbReference type="ChEBI" id="CHEBI:60240"/>
        <label>1</label>
    </ligand>
</feature>
<dbReference type="PANTHER" id="PTHR46124">
    <property type="entry name" value="D-AMINOACYL-TRNA DEACYLASE"/>
    <property type="match status" value="1"/>
</dbReference>
<feature type="binding site" evidence="1">
    <location>
        <position position="129"/>
    </location>
    <ligand>
        <name>a divalent metal cation</name>
        <dbReference type="ChEBI" id="CHEBI:60240"/>
        <label>2</label>
    </ligand>
</feature>
<dbReference type="GO" id="GO:0016788">
    <property type="term" value="F:hydrolase activity, acting on ester bonds"/>
    <property type="evidence" value="ECO:0007669"/>
    <property type="project" value="InterPro"/>
</dbReference>
<dbReference type="PANTHER" id="PTHR46124:SF2">
    <property type="entry name" value="D-AMINOACYL-TRNA DEACYLASE"/>
    <property type="match status" value="1"/>
</dbReference>
<dbReference type="HOGENOM" id="CLU_031506_6_0_10"/>
<feature type="binding site" evidence="1">
    <location>
        <position position="105"/>
    </location>
    <ligand>
        <name>a divalent metal cation</name>
        <dbReference type="ChEBI" id="CHEBI:60240"/>
        <label>2</label>
    </ligand>
</feature>
<proteinExistence type="predicted"/>